<comment type="caution">
    <text evidence="1">The sequence shown here is derived from an EMBL/GenBank/DDBJ whole genome shotgun (WGS) entry which is preliminary data.</text>
</comment>
<dbReference type="Proteomes" id="UP001144205">
    <property type="component" value="Unassembled WGS sequence"/>
</dbReference>
<accession>A0ABQ5LNW1</accession>
<keyword evidence="1" id="KW-0282">Flagellum</keyword>
<keyword evidence="1" id="KW-0969">Cilium</keyword>
<keyword evidence="2" id="KW-1185">Reference proteome</keyword>
<evidence type="ECO:0000313" key="1">
    <source>
        <dbReference type="EMBL" id="GKY86685.1"/>
    </source>
</evidence>
<evidence type="ECO:0000313" key="2">
    <source>
        <dbReference type="Proteomes" id="UP001144205"/>
    </source>
</evidence>
<organism evidence="1 2">
    <name type="scientific">Sinisalibacter aestuarii</name>
    <dbReference type="NCBI Taxonomy" id="2949426"/>
    <lineage>
        <taxon>Bacteria</taxon>
        <taxon>Pseudomonadati</taxon>
        <taxon>Pseudomonadota</taxon>
        <taxon>Alphaproteobacteria</taxon>
        <taxon>Rhodobacterales</taxon>
        <taxon>Roseobacteraceae</taxon>
        <taxon>Sinisalibacter</taxon>
    </lineage>
</organism>
<keyword evidence="1" id="KW-0966">Cell projection</keyword>
<reference evidence="1" key="1">
    <citation type="journal article" date="2023" name="Int. J. Syst. Evol. Microbiol.">
        <title>Sinisalibacter aestuarii sp. nov., isolated from estuarine sediment of the Arakawa River.</title>
        <authorList>
            <person name="Arafat S.T."/>
            <person name="Hirano S."/>
            <person name="Sato A."/>
            <person name="Takeuchi K."/>
            <person name="Yasuda T."/>
            <person name="Terahara T."/>
            <person name="Hamada M."/>
            <person name="Kobayashi T."/>
        </authorList>
    </citation>
    <scope>NUCLEOTIDE SEQUENCE</scope>
    <source>
        <strain evidence="1">B-399</strain>
    </source>
</reference>
<dbReference type="EMBL" id="BROH01000001">
    <property type="protein sequence ID" value="GKY86685.1"/>
    <property type="molecule type" value="Genomic_DNA"/>
</dbReference>
<sequence>MGKILPVLLAIVGLGAGTGAGLALRPAPAPAVADGTCPCDCAAMAEALEAAGIDPEAEAGPADTDFVKLSNQFVIPVVTEERIAALVVLSISLEVPTGGSEPIYQREPKLRDAFLQVLFDHANSGGFNGAFTEGRKMDTLRTGLLETARAELGASVKSILITDIARQDM</sequence>
<proteinExistence type="predicted"/>
<name>A0ABQ5LNW1_9RHOB</name>
<gene>
    <name evidence="1" type="ORF">STA1M1_05540</name>
</gene>
<dbReference type="RefSeq" id="WP_281840644.1">
    <property type="nucleotide sequence ID" value="NZ_BROH01000001.1"/>
</dbReference>
<protein>
    <submittedName>
        <fullName evidence="1">Flagellar basal body-associated protein FliL</fullName>
    </submittedName>
</protein>